<keyword evidence="2" id="KW-0808">Transferase</keyword>
<accession>A0A1G9ST16</accession>
<protein>
    <submittedName>
        <fullName evidence="7">5-dehydro-2-deoxygluconokinase</fullName>
    </submittedName>
</protein>
<dbReference type="OrthoDB" id="9813569at2"/>
<sequence length="343" mass="37279">MNPIQFDSAKPIDIIAVGRATIDLNPNELHRPLSEVATFSMYLGGSPANIVVGMSRLGKKTGFIGKISNDQFGQFITKSFQKEGVDVSNLTPAGNGENLGLTFTEILSPTESSILMYRRGIADLQLSVDDVSEEYIKKAKILLVSGTALSASPSREACFLAMNYAKKHGAVIIFDIDYRNYTWQSKAEIAVYYSLAGKLSDIVIGSREEFDLMEMLPPDNDVKSYQLADKYLEYGNKIAIIKFGKKGSVAYCGDTLAYKVESFPVKLLKSFGGGDAYASAFIYGLLENWAVPKALEFASASASMVVASHSCSTAMPAAKDIAAFIAARTEQVVTQIGWKDDIE</sequence>
<evidence type="ECO:0000256" key="1">
    <source>
        <dbReference type="ARBA" id="ARBA00010688"/>
    </source>
</evidence>
<evidence type="ECO:0000313" key="8">
    <source>
        <dbReference type="Proteomes" id="UP000214880"/>
    </source>
</evidence>
<dbReference type="InterPro" id="IPR023314">
    <property type="entry name" value="Myo_inos_IolC-like_sf"/>
</dbReference>
<dbReference type="Proteomes" id="UP000214880">
    <property type="component" value="Unassembled WGS sequence"/>
</dbReference>
<evidence type="ECO:0000256" key="3">
    <source>
        <dbReference type="ARBA" id="ARBA00022741"/>
    </source>
</evidence>
<proteinExistence type="inferred from homology"/>
<dbReference type="Gene3D" id="3.40.1190.20">
    <property type="match status" value="1"/>
</dbReference>
<dbReference type="CDD" id="cd01166">
    <property type="entry name" value="KdgK"/>
    <property type="match status" value="1"/>
</dbReference>
<dbReference type="PANTHER" id="PTHR43085:SF49">
    <property type="entry name" value="5-DEHYDRO-2-DEOXYGLUCONOKINASE"/>
    <property type="match status" value="1"/>
</dbReference>
<dbReference type="GO" id="GO:0005524">
    <property type="term" value="F:ATP binding"/>
    <property type="evidence" value="ECO:0007669"/>
    <property type="project" value="UniProtKB-KW"/>
</dbReference>
<dbReference type="InterPro" id="IPR002173">
    <property type="entry name" value="Carboh/pur_kinase_PfkB_CS"/>
</dbReference>
<dbReference type="InterPro" id="IPR029056">
    <property type="entry name" value="Ribokinase-like"/>
</dbReference>
<evidence type="ECO:0000256" key="4">
    <source>
        <dbReference type="ARBA" id="ARBA00022777"/>
    </source>
</evidence>
<name>A0A1G9ST16_9FIRM</name>
<dbReference type="Gene3D" id="2.20.150.10">
    <property type="entry name" value="putative 5-dehydro-2- deoxygluconokinase"/>
    <property type="match status" value="1"/>
</dbReference>
<dbReference type="NCBIfam" id="TIGR04382">
    <property type="entry name" value="myo_inos_iolC_N"/>
    <property type="match status" value="1"/>
</dbReference>
<dbReference type="RefSeq" id="WP_092072214.1">
    <property type="nucleotide sequence ID" value="NZ_FNHB01000004.1"/>
</dbReference>
<evidence type="ECO:0000313" key="7">
    <source>
        <dbReference type="EMBL" id="SDM38561.1"/>
    </source>
</evidence>
<evidence type="ECO:0000259" key="6">
    <source>
        <dbReference type="Pfam" id="PF00294"/>
    </source>
</evidence>
<dbReference type="Pfam" id="PF00294">
    <property type="entry name" value="PfkB"/>
    <property type="match status" value="1"/>
</dbReference>
<dbReference type="SUPFAM" id="SSF53613">
    <property type="entry name" value="Ribokinase-like"/>
    <property type="match status" value="1"/>
</dbReference>
<dbReference type="AlphaFoldDB" id="A0A1G9ST16"/>
<dbReference type="PROSITE" id="PS00584">
    <property type="entry name" value="PFKB_KINASES_2"/>
    <property type="match status" value="1"/>
</dbReference>
<dbReference type="GO" id="GO:0016301">
    <property type="term" value="F:kinase activity"/>
    <property type="evidence" value="ECO:0007669"/>
    <property type="project" value="UniProtKB-KW"/>
</dbReference>
<dbReference type="InterPro" id="IPR050306">
    <property type="entry name" value="PfkB_Carbo_kinase"/>
</dbReference>
<gene>
    <name evidence="7" type="ORF">SAMN04488502_104107</name>
</gene>
<dbReference type="PANTHER" id="PTHR43085">
    <property type="entry name" value="HEXOKINASE FAMILY MEMBER"/>
    <property type="match status" value="1"/>
</dbReference>
<evidence type="ECO:0000256" key="5">
    <source>
        <dbReference type="ARBA" id="ARBA00022840"/>
    </source>
</evidence>
<keyword evidence="4 7" id="KW-0418">Kinase</keyword>
<comment type="similarity">
    <text evidence="1">Belongs to the carbohydrate kinase PfkB family.</text>
</comment>
<dbReference type="EMBL" id="FNHB01000004">
    <property type="protein sequence ID" value="SDM38561.1"/>
    <property type="molecule type" value="Genomic_DNA"/>
</dbReference>
<keyword evidence="8" id="KW-1185">Reference proteome</keyword>
<keyword evidence="3" id="KW-0547">Nucleotide-binding</keyword>
<keyword evidence="5" id="KW-0067">ATP-binding</keyword>
<dbReference type="InterPro" id="IPR030830">
    <property type="entry name" value="Myo_inos_IolC"/>
</dbReference>
<evidence type="ECO:0000256" key="2">
    <source>
        <dbReference type="ARBA" id="ARBA00022679"/>
    </source>
</evidence>
<dbReference type="STRING" id="146817.SAMN04488502_104107"/>
<feature type="domain" description="Carbohydrate kinase PfkB" evidence="6">
    <location>
        <begin position="13"/>
        <end position="317"/>
    </location>
</feature>
<organism evidence="7 8">
    <name type="scientific">Dendrosporobacter quercicolus</name>
    <dbReference type="NCBI Taxonomy" id="146817"/>
    <lineage>
        <taxon>Bacteria</taxon>
        <taxon>Bacillati</taxon>
        <taxon>Bacillota</taxon>
        <taxon>Negativicutes</taxon>
        <taxon>Selenomonadales</taxon>
        <taxon>Sporomusaceae</taxon>
        <taxon>Dendrosporobacter</taxon>
    </lineage>
</organism>
<reference evidence="7 8" key="1">
    <citation type="submission" date="2016-10" db="EMBL/GenBank/DDBJ databases">
        <authorList>
            <person name="de Groot N.N."/>
        </authorList>
    </citation>
    <scope>NUCLEOTIDE SEQUENCE [LARGE SCALE GENOMIC DNA]</scope>
    <source>
        <strain evidence="7 8">DSM 1736</strain>
    </source>
</reference>
<dbReference type="InterPro" id="IPR011611">
    <property type="entry name" value="PfkB_dom"/>
</dbReference>